<name>A0A1D1W9T4_RAMVA</name>
<gene>
    <name evidence="1" type="primary">RvY_18714-1</name>
    <name evidence="1" type="synonym">RvY_18714.1</name>
    <name evidence="1" type="ORF">RvY_18714</name>
</gene>
<dbReference type="AlphaFoldDB" id="A0A1D1W9T4"/>
<sequence length="38" mass="4170">MSKGHPTGQSIADRLSFQKDALCELLQGEITLPLIMLN</sequence>
<proteinExistence type="predicted"/>
<keyword evidence="2" id="KW-1185">Reference proteome</keyword>
<reference evidence="1 2" key="1">
    <citation type="journal article" date="2016" name="Nat. Commun.">
        <title>Extremotolerant tardigrade genome and improved radiotolerance of human cultured cells by tardigrade-unique protein.</title>
        <authorList>
            <person name="Hashimoto T."/>
            <person name="Horikawa D.D."/>
            <person name="Saito Y."/>
            <person name="Kuwahara H."/>
            <person name="Kozuka-Hata H."/>
            <person name="Shin-I T."/>
            <person name="Minakuchi Y."/>
            <person name="Ohishi K."/>
            <person name="Motoyama A."/>
            <person name="Aizu T."/>
            <person name="Enomoto A."/>
            <person name="Kondo K."/>
            <person name="Tanaka S."/>
            <person name="Hara Y."/>
            <person name="Koshikawa S."/>
            <person name="Sagara H."/>
            <person name="Miura T."/>
            <person name="Yokobori S."/>
            <person name="Miyagawa K."/>
            <person name="Suzuki Y."/>
            <person name="Kubo T."/>
            <person name="Oyama M."/>
            <person name="Kohara Y."/>
            <person name="Fujiyama A."/>
            <person name="Arakawa K."/>
            <person name="Katayama T."/>
            <person name="Toyoda A."/>
            <person name="Kunieda T."/>
        </authorList>
    </citation>
    <scope>NUCLEOTIDE SEQUENCE [LARGE SCALE GENOMIC DNA]</scope>
    <source>
        <strain evidence="1 2">YOKOZUNA-1</strain>
    </source>
</reference>
<dbReference type="Proteomes" id="UP000186922">
    <property type="component" value="Unassembled WGS sequence"/>
</dbReference>
<organism evidence="1 2">
    <name type="scientific">Ramazzottius varieornatus</name>
    <name type="common">Water bear</name>
    <name type="synonym">Tardigrade</name>
    <dbReference type="NCBI Taxonomy" id="947166"/>
    <lineage>
        <taxon>Eukaryota</taxon>
        <taxon>Metazoa</taxon>
        <taxon>Ecdysozoa</taxon>
        <taxon>Tardigrada</taxon>
        <taxon>Eutardigrada</taxon>
        <taxon>Parachela</taxon>
        <taxon>Hypsibioidea</taxon>
        <taxon>Ramazzottiidae</taxon>
        <taxon>Ramazzottius</taxon>
    </lineage>
</organism>
<comment type="caution">
    <text evidence="1">The sequence shown here is derived from an EMBL/GenBank/DDBJ whole genome shotgun (WGS) entry which is preliminary data.</text>
</comment>
<evidence type="ECO:0000313" key="2">
    <source>
        <dbReference type="Proteomes" id="UP000186922"/>
    </source>
</evidence>
<evidence type="ECO:0000313" key="1">
    <source>
        <dbReference type="EMBL" id="GAV09118.1"/>
    </source>
</evidence>
<accession>A0A1D1W9T4</accession>
<dbReference type="EMBL" id="BDGG01000020">
    <property type="protein sequence ID" value="GAV09118.1"/>
    <property type="molecule type" value="Genomic_DNA"/>
</dbReference>
<protein>
    <submittedName>
        <fullName evidence="1">Uncharacterized protein</fullName>
    </submittedName>
</protein>